<keyword evidence="2" id="KW-0178">Competence</keyword>
<evidence type="ECO:0000313" key="4">
    <source>
        <dbReference type="EMBL" id="MBU9711010.1"/>
    </source>
</evidence>
<dbReference type="PIRSF" id="PIRSF004525">
    <property type="entry name" value="Pilin_peptidase-dep_B_prd"/>
    <property type="match status" value="1"/>
</dbReference>
<dbReference type="InterPro" id="IPR016419">
    <property type="entry name" value="Prepilin_Pept-dep_B_prd"/>
</dbReference>
<dbReference type="EMBL" id="JAHQCS010000056">
    <property type="protein sequence ID" value="MBU9711010.1"/>
    <property type="molecule type" value="Genomic_DNA"/>
</dbReference>
<reference evidence="4 5" key="1">
    <citation type="submission" date="2021-06" db="EMBL/GenBank/DDBJ databases">
        <title>Bacillus sp. RD4P76, an endophyte from a halophyte.</title>
        <authorList>
            <person name="Sun J.-Q."/>
        </authorList>
    </citation>
    <scope>NUCLEOTIDE SEQUENCE [LARGE SCALE GENOMIC DNA]</scope>
    <source>
        <strain evidence="4 5">CGMCC 1.15917</strain>
    </source>
</reference>
<feature type="transmembrane region" description="Helical" evidence="3">
    <location>
        <begin position="12"/>
        <end position="36"/>
    </location>
</feature>
<sequence length="146" mass="16267">MKQILNNGRGITLIELLISIALISLVLILATSFHLFGQNQVVKQSEQMDYQSSVRLALNHITKDIRNADSVVATGNHTLTLVIDGEEVIYKVEDNILKVNGSDLVSNIQNNWIEEVDGNRVEIKLASLTPRQGENTSHSTVIYLRD</sequence>
<evidence type="ECO:0000256" key="2">
    <source>
        <dbReference type="ARBA" id="ARBA00023287"/>
    </source>
</evidence>
<comment type="caution">
    <text evidence="4">The sequence shown here is derived from an EMBL/GenBank/DDBJ whole genome shotgun (WGS) entry which is preliminary data.</text>
</comment>
<keyword evidence="3" id="KW-0812">Transmembrane</keyword>
<dbReference type="Pfam" id="PF07963">
    <property type="entry name" value="N_methyl"/>
    <property type="match status" value="1"/>
</dbReference>
<keyword evidence="5" id="KW-1185">Reference proteome</keyword>
<keyword evidence="3" id="KW-0472">Membrane</keyword>
<dbReference type="Proteomes" id="UP000784880">
    <property type="component" value="Unassembled WGS sequence"/>
</dbReference>
<evidence type="ECO:0000313" key="5">
    <source>
        <dbReference type="Proteomes" id="UP000784880"/>
    </source>
</evidence>
<dbReference type="InterPro" id="IPR012902">
    <property type="entry name" value="N_methyl_site"/>
</dbReference>
<dbReference type="PROSITE" id="PS00409">
    <property type="entry name" value="PROKAR_NTER_METHYL"/>
    <property type="match status" value="1"/>
</dbReference>
<evidence type="ECO:0000256" key="3">
    <source>
        <dbReference type="SAM" id="Phobius"/>
    </source>
</evidence>
<dbReference type="RefSeq" id="WP_217064897.1">
    <property type="nucleotide sequence ID" value="NZ_JAHQCS010000056.1"/>
</dbReference>
<proteinExistence type="predicted"/>
<protein>
    <submittedName>
        <fullName evidence="4">Prepilin-type N-terminal cleavage/methylation domain-containing protein</fullName>
    </submittedName>
</protein>
<gene>
    <name evidence="4" type="ORF">KS419_04575</name>
</gene>
<accession>A0ABS6JBI1</accession>
<keyword evidence="3" id="KW-1133">Transmembrane helix</keyword>
<organism evidence="4 5">
    <name type="scientific">Evansella tamaricis</name>
    <dbReference type="NCBI Taxonomy" id="2069301"/>
    <lineage>
        <taxon>Bacteria</taxon>
        <taxon>Bacillati</taxon>
        <taxon>Bacillota</taxon>
        <taxon>Bacilli</taxon>
        <taxon>Bacillales</taxon>
        <taxon>Bacillaceae</taxon>
        <taxon>Evansella</taxon>
    </lineage>
</organism>
<evidence type="ECO:0000256" key="1">
    <source>
        <dbReference type="ARBA" id="ARBA00004241"/>
    </source>
</evidence>
<name>A0ABS6JBI1_9BACI</name>
<comment type="subcellular location">
    <subcellularLocation>
        <location evidence="1">Cell surface</location>
    </subcellularLocation>
</comment>